<dbReference type="Pfam" id="PF12937">
    <property type="entry name" value="F-box-like"/>
    <property type="match status" value="1"/>
</dbReference>
<dbReference type="OrthoDB" id="2125396at2759"/>
<dbReference type="Gene3D" id="3.80.10.10">
    <property type="entry name" value="Ribonuclease Inhibitor"/>
    <property type="match status" value="1"/>
</dbReference>
<dbReference type="AlphaFoldDB" id="A0A6A6QAB5"/>
<dbReference type="SUPFAM" id="SSF81383">
    <property type="entry name" value="F-box domain"/>
    <property type="match status" value="1"/>
</dbReference>
<dbReference type="Gene3D" id="1.20.1280.50">
    <property type="match status" value="1"/>
</dbReference>
<dbReference type="CDD" id="cd09917">
    <property type="entry name" value="F-box_SF"/>
    <property type="match status" value="1"/>
</dbReference>
<evidence type="ECO:0000259" key="1">
    <source>
        <dbReference type="Pfam" id="PF12937"/>
    </source>
</evidence>
<evidence type="ECO:0000313" key="2">
    <source>
        <dbReference type="EMBL" id="KAF2488964.1"/>
    </source>
</evidence>
<dbReference type="SUPFAM" id="SSF52047">
    <property type="entry name" value="RNI-like"/>
    <property type="match status" value="1"/>
</dbReference>
<accession>A0A6A6QAB5</accession>
<organism evidence="2 3">
    <name type="scientific">Lophium mytilinum</name>
    <dbReference type="NCBI Taxonomy" id="390894"/>
    <lineage>
        <taxon>Eukaryota</taxon>
        <taxon>Fungi</taxon>
        <taxon>Dikarya</taxon>
        <taxon>Ascomycota</taxon>
        <taxon>Pezizomycotina</taxon>
        <taxon>Dothideomycetes</taxon>
        <taxon>Pleosporomycetidae</taxon>
        <taxon>Mytilinidiales</taxon>
        <taxon>Mytilinidiaceae</taxon>
        <taxon>Lophium</taxon>
    </lineage>
</organism>
<protein>
    <recommendedName>
        <fullName evidence="1">F-box domain-containing protein</fullName>
    </recommendedName>
</protein>
<name>A0A6A6QAB5_9PEZI</name>
<dbReference type="InterPro" id="IPR001810">
    <property type="entry name" value="F-box_dom"/>
</dbReference>
<sequence length="438" mass="49251">MLRSEHPQPLLPYDVPVLPSHALGRVSSYLPDEILLEILSHLPQTPTGQGQADINNFCLVSRQWYDIGITRLYERPYLIGSGYSQFVRTICPSILPHIRKSELASLVKTLNLRHIVHQGSKSVTARLLGRTKANLEVFVAPQASFAVNCWASLSKCSQLRYLDLSLVSEAISYQALARTVRSLHELTDLYLPRCSADYQDAALSMTWPPKLRHLQLSGGVHGKFMQDLNKQPENFPPTLTQLNVSHAPKVTAADLLELLGNLSAPLIKLEIVNLPQLREGSLNEVLSICPNLVELVLAIDYIDFGFGASLPSSKAAGGPDLWMKSHPLQRLKLLTSGGHHPESDFYFTPADLWDFVDKRWLGRLRYVVVADSTAWNEGEWAQEMQALFDALVTLDKENFIHKRWHYAPDIGKGLTYLNWRKTQKGDDMAPSLSMLKWI</sequence>
<keyword evidence="3" id="KW-1185">Reference proteome</keyword>
<gene>
    <name evidence="2" type="ORF">BU16DRAFT_219360</name>
</gene>
<reference evidence="2" key="1">
    <citation type="journal article" date="2020" name="Stud. Mycol.">
        <title>101 Dothideomycetes genomes: a test case for predicting lifestyles and emergence of pathogens.</title>
        <authorList>
            <person name="Haridas S."/>
            <person name="Albert R."/>
            <person name="Binder M."/>
            <person name="Bloem J."/>
            <person name="Labutti K."/>
            <person name="Salamov A."/>
            <person name="Andreopoulos B."/>
            <person name="Baker S."/>
            <person name="Barry K."/>
            <person name="Bills G."/>
            <person name="Bluhm B."/>
            <person name="Cannon C."/>
            <person name="Castanera R."/>
            <person name="Culley D."/>
            <person name="Daum C."/>
            <person name="Ezra D."/>
            <person name="Gonzalez J."/>
            <person name="Henrissat B."/>
            <person name="Kuo A."/>
            <person name="Liang C."/>
            <person name="Lipzen A."/>
            <person name="Lutzoni F."/>
            <person name="Magnuson J."/>
            <person name="Mondo S."/>
            <person name="Nolan M."/>
            <person name="Ohm R."/>
            <person name="Pangilinan J."/>
            <person name="Park H.-J."/>
            <person name="Ramirez L."/>
            <person name="Alfaro M."/>
            <person name="Sun H."/>
            <person name="Tritt A."/>
            <person name="Yoshinaga Y."/>
            <person name="Zwiers L.-H."/>
            <person name="Turgeon B."/>
            <person name="Goodwin S."/>
            <person name="Spatafora J."/>
            <person name="Crous P."/>
            <person name="Grigoriev I."/>
        </authorList>
    </citation>
    <scope>NUCLEOTIDE SEQUENCE</scope>
    <source>
        <strain evidence="2">CBS 269.34</strain>
    </source>
</reference>
<dbReference type="Proteomes" id="UP000799750">
    <property type="component" value="Unassembled WGS sequence"/>
</dbReference>
<dbReference type="InterPro" id="IPR036047">
    <property type="entry name" value="F-box-like_dom_sf"/>
</dbReference>
<feature type="domain" description="F-box" evidence="1">
    <location>
        <begin position="29"/>
        <end position="78"/>
    </location>
</feature>
<evidence type="ECO:0000313" key="3">
    <source>
        <dbReference type="Proteomes" id="UP000799750"/>
    </source>
</evidence>
<dbReference type="InterPro" id="IPR032675">
    <property type="entry name" value="LRR_dom_sf"/>
</dbReference>
<proteinExistence type="predicted"/>
<dbReference type="EMBL" id="MU004200">
    <property type="protein sequence ID" value="KAF2488964.1"/>
    <property type="molecule type" value="Genomic_DNA"/>
</dbReference>